<organism evidence="1 2">
    <name type="scientific">Melia azedarach</name>
    <name type="common">Chinaberry tree</name>
    <dbReference type="NCBI Taxonomy" id="155640"/>
    <lineage>
        <taxon>Eukaryota</taxon>
        <taxon>Viridiplantae</taxon>
        <taxon>Streptophyta</taxon>
        <taxon>Embryophyta</taxon>
        <taxon>Tracheophyta</taxon>
        <taxon>Spermatophyta</taxon>
        <taxon>Magnoliopsida</taxon>
        <taxon>eudicotyledons</taxon>
        <taxon>Gunneridae</taxon>
        <taxon>Pentapetalae</taxon>
        <taxon>rosids</taxon>
        <taxon>malvids</taxon>
        <taxon>Sapindales</taxon>
        <taxon>Meliaceae</taxon>
        <taxon>Melia</taxon>
    </lineage>
</organism>
<dbReference type="Proteomes" id="UP001164539">
    <property type="component" value="Chromosome 5"/>
</dbReference>
<evidence type="ECO:0000313" key="1">
    <source>
        <dbReference type="EMBL" id="KAJ4718462.1"/>
    </source>
</evidence>
<sequence length="80" mass="8768">MGKLSTIAIFAFFAILLLNPESCLAESTVPGVLSGRKCKTSSDQWRPARKLEVYRTARGRDEDQPRPTDPSPVVPSGPRP</sequence>
<protein>
    <submittedName>
        <fullName evidence="1">Uncharacterized protein</fullName>
    </submittedName>
</protein>
<keyword evidence="2" id="KW-1185">Reference proteome</keyword>
<evidence type="ECO:0000313" key="2">
    <source>
        <dbReference type="Proteomes" id="UP001164539"/>
    </source>
</evidence>
<accession>A0ACC1Y417</accession>
<dbReference type="EMBL" id="CM051398">
    <property type="protein sequence ID" value="KAJ4718462.1"/>
    <property type="molecule type" value="Genomic_DNA"/>
</dbReference>
<gene>
    <name evidence="1" type="ORF">OWV82_010139</name>
</gene>
<comment type="caution">
    <text evidence="1">The sequence shown here is derived from an EMBL/GenBank/DDBJ whole genome shotgun (WGS) entry which is preliminary data.</text>
</comment>
<proteinExistence type="predicted"/>
<reference evidence="1 2" key="1">
    <citation type="journal article" date="2023" name="Science">
        <title>Complex scaffold remodeling in plant triterpene biosynthesis.</title>
        <authorList>
            <person name="De La Pena R."/>
            <person name="Hodgson H."/>
            <person name="Liu J.C."/>
            <person name="Stephenson M.J."/>
            <person name="Martin A.C."/>
            <person name="Owen C."/>
            <person name="Harkess A."/>
            <person name="Leebens-Mack J."/>
            <person name="Jimenez L.E."/>
            <person name="Osbourn A."/>
            <person name="Sattely E.S."/>
        </authorList>
    </citation>
    <scope>NUCLEOTIDE SEQUENCE [LARGE SCALE GENOMIC DNA]</scope>
    <source>
        <strain evidence="2">cv. JPN11</strain>
        <tissue evidence="1">Leaf</tissue>
    </source>
</reference>
<name>A0ACC1Y417_MELAZ</name>